<proteinExistence type="predicted"/>
<dbReference type="Proteomes" id="UP001139721">
    <property type="component" value="Unassembled WGS sequence"/>
</dbReference>
<keyword evidence="1" id="KW-1133">Transmembrane helix</keyword>
<name>A0A9X2IB72_9GAMM</name>
<protein>
    <submittedName>
        <fullName evidence="2">Uncharacterized protein</fullName>
    </submittedName>
</protein>
<reference evidence="2" key="1">
    <citation type="submission" date="2021-11" db="EMBL/GenBank/DDBJ databases">
        <title>Legionella maioricencis sp. nov., a new species isolated from hot water samples in Mallorca.</title>
        <authorList>
            <person name="Crespi S."/>
            <person name="Drasar V."/>
            <person name="Salva-Serra F."/>
            <person name="Jaen-Luchoro D."/>
            <person name="Pineiro-Iglesias B."/>
            <person name="Aliaga F."/>
            <person name="Fernandez-Juarez V."/>
            <person name="Coll G."/>
            <person name="Moore E.R.B."/>
            <person name="Bennasar-Figueras A."/>
        </authorList>
    </citation>
    <scope>NUCLEOTIDE SEQUENCE</scope>
    <source>
        <strain evidence="2">HCPI-6</strain>
    </source>
</reference>
<keyword evidence="3" id="KW-1185">Reference proteome</keyword>
<feature type="transmembrane region" description="Helical" evidence="1">
    <location>
        <begin position="75"/>
        <end position="93"/>
    </location>
</feature>
<evidence type="ECO:0000313" key="3">
    <source>
        <dbReference type="Proteomes" id="UP001139721"/>
    </source>
</evidence>
<sequence>MPTIDERQNYRTEIQSKSPDEIRNLLNKKELYAEWKRQILIERQEEIDNEKMLECAIKSNDLAEKAQKKAKWANIYAFISVLISIIALIISLLH</sequence>
<dbReference type="EMBL" id="JAJKBJ010000009">
    <property type="protein sequence ID" value="MCL9684200.1"/>
    <property type="molecule type" value="Genomic_DNA"/>
</dbReference>
<evidence type="ECO:0000256" key="1">
    <source>
        <dbReference type="SAM" id="Phobius"/>
    </source>
</evidence>
<keyword evidence="1" id="KW-0812">Transmembrane</keyword>
<organism evidence="2 3">
    <name type="scientific">Legionella maioricensis</name>
    <dbReference type="NCBI Taxonomy" id="2896528"/>
    <lineage>
        <taxon>Bacteria</taxon>
        <taxon>Pseudomonadati</taxon>
        <taxon>Pseudomonadota</taxon>
        <taxon>Gammaproteobacteria</taxon>
        <taxon>Legionellales</taxon>
        <taxon>Legionellaceae</taxon>
        <taxon>Legionella</taxon>
    </lineage>
</organism>
<dbReference type="AlphaFoldDB" id="A0A9X2IB72"/>
<evidence type="ECO:0000313" key="2">
    <source>
        <dbReference type="EMBL" id="MCL9684200.1"/>
    </source>
</evidence>
<comment type="caution">
    <text evidence="2">The sequence shown here is derived from an EMBL/GenBank/DDBJ whole genome shotgun (WGS) entry which is preliminary data.</text>
</comment>
<dbReference type="RefSeq" id="WP_250421111.1">
    <property type="nucleotide sequence ID" value="NZ_JAJKBJ010000009.1"/>
</dbReference>
<gene>
    <name evidence="2" type="ORF">LOX96_08865</name>
</gene>
<accession>A0A9X2IB72</accession>
<keyword evidence="1" id="KW-0472">Membrane</keyword>